<evidence type="ECO:0000313" key="3">
    <source>
        <dbReference type="EMBL" id="MDO6543432.1"/>
    </source>
</evidence>
<name>A0AAW7Y4U5_9GAMM</name>
<organism evidence="3 4">
    <name type="scientific">Photobacterium sanguinicancri</name>
    <dbReference type="NCBI Taxonomy" id="875932"/>
    <lineage>
        <taxon>Bacteria</taxon>
        <taxon>Pseudomonadati</taxon>
        <taxon>Pseudomonadota</taxon>
        <taxon>Gammaproteobacteria</taxon>
        <taxon>Vibrionales</taxon>
        <taxon>Vibrionaceae</taxon>
        <taxon>Photobacterium</taxon>
    </lineage>
</organism>
<reference evidence="3" key="1">
    <citation type="submission" date="2023-07" db="EMBL/GenBank/DDBJ databases">
        <title>Genome content predicts the carbon catabolic preferences of heterotrophic bacteria.</title>
        <authorList>
            <person name="Gralka M."/>
        </authorList>
    </citation>
    <scope>NUCLEOTIDE SEQUENCE</scope>
    <source>
        <strain evidence="3">G2M05</strain>
    </source>
</reference>
<dbReference type="AlphaFoldDB" id="A0AAW7Y4U5"/>
<feature type="region of interest" description="Disordered" evidence="1">
    <location>
        <begin position="21"/>
        <end position="40"/>
    </location>
</feature>
<dbReference type="PROSITE" id="PS51257">
    <property type="entry name" value="PROKAR_LIPOPROTEIN"/>
    <property type="match status" value="1"/>
</dbReference>
<evidence type="ECO:0000256" key="2">
    <source>
        <dbReference type="SAM" id="SignalP"/>
    </source>
</evidence>
<accession>A0AAW7Y4U5</accession>
<sequence length="89" mass="9471">MKKFRILSICTLTVFLAACNGSSDSDGDNTPPKPTTGDMAISSVDEFNQEVLSKGVVDANQTVTVTLPSNNNTLVINKDLTVKGNLIIK</sequence>
<proteinExistence type="predicted"/>
<dbReference type="RefSeq" id="WP_162267754.1">
    <property type="nucleotide sequence ID" value="NZ_CANMLA010000010.1"/>
</dbReference>
<feature type="signal peptide" evidence="2">
    <location>
        <begin position="1"/>
        <end position="25"/>
    </location>
</feature>
<gene>
    <name evidence="3" type="ORF">Q4568_12870</name>
</gene>
<dbReference type="Proteomes" id="UP001170624">
    <property type="component" value="Unassembled WGS sequence"/>
</dbReference>
<evidence type="ECO:0000256" key="1">
    <source>
        <dbReference type="SAM" id="MobiDB-lite"/>
    </source>
</evidence>
<keyword evidence="2" id="KW-0732">Signal</keyword>
<evidence type="ECO:0000313" key="4">
    <source>
        <dbReference type="Proteomes" id="UP001170624"/>
    </source>
</evidence>
<feature type="chain" id="PRO_5043790460" evidence="2">
    <location>
        <begin position="26"/>
        <end position="89"/>
    </location>
</feature>
<dbReference type="EMBL" id="JAUOPU010000012">
    <property type="protein sequence ID" value="MDO6543432.1"/>
    <property type="molecule type" value="Genomic_DNA"/>
</dbReference>
<protein>
    <submittedName>
        <fullName evidence="3">Uncharacterized protein</fullName>
    </submittedName>
</protein>
<comment type="caution">
    <text evidence="3">The sequence shown here is derived from an EMBL/GenBank/DDBJ whole genome shotgun (WGS) entry which is preliminary data.</text>
</comment>